<keyword evidence="1" id="KW-0808">Transferase</keyword>
<keyword evidence="5" id="KW-1185">Reference proteome</keyword>
<gene>
    <name evidence="4" type="ORF">ACFFTO_29270</name>
</gene>
<dbReference type="InterPro" id="IPR013747">
    <property type="entry name" value="ACP_syn_III_C"/>
</dbReference>
<evidence type="ECO:0000256" key="2">
    <source>
        <dbReference type="ARBA" id="ARBA00023315"/>
    </source>
</evidence>
<proteinExistence type="predicted"/>
<evidence type="ECO:0000313" key="4">
    <source>
        <dbReference type="EMBL" id="MFB9688288.1"/>
    </source>
</evidence>
<dbReference type="CDD" id="cd00827">
    <property type="entry name" value="init_cond_enzymes"/>
    <property type="match status" value="1"/>
</dbReference>
<name>A0ABV5UA61_9PSEU</name>
<dbReference type="RefSeq" id="WP_378200075.1">
    <property type="nucleotide sequence ID" value="NZ_JBHMBK010000025.1"/>
</dbReference>
<reference evidence="4 5" key="1">
    <citation type="submission" date="2024-09" db="EMBL/GenBank/DDBJ databases">
        <authorList>
            <person name="Sun Q."/>
            <person name="Mori K."/>
        </authorList>
    </citation>
    <scope>NUCLEOTIDE SEQUENCE [LARGE SCALE GENOMIC DNA]</scope>
    <source>
        <strain evidence="4 5">JCM 13852</strain>
    </source>
</reference>
<dbReference type="PANTHER" id="PTHR34069">
    <property type="entry name" value="3-OXOACYL-[ACYL-CARRIER-PROTEIN] SYNTHASE 3"/>
    <property type="match status" value="1"/>
</dbReference>
<comment type="caution">
    <text evidence="4">The sequence shown here is derived from an EMBL/GenBank/DDBJ whole genome shotgun (WGS) entry which is preliminary data.</text>
</comment>
<accession>A0ABV5UA61</accession>
<dbReference type="Pfam" id="PF08541">
    <property type="entry name" value="ACP_syn_III_C"/>
    <property type="match status" value="1"/>
</dbReference>
<keyword evidence="2" id="KW-0012">Acyltransferase</keyword>
<dbReference type="PANTHER" id="PTHR34069:SF2">
    <property type="entry name" value="BETA-KETOACYL-[ACYL-CARRIER-PROTEIN] SYNTHASE III"/>
    <property type="match status" value="1"/>
</dbReference>
<evidence type="ECO:0000256" key="1">
    <source>
        <dbReference type="ARBA" id="ARBA00022679"/>
    </source>
</evidence>
<sequence length="351" mass="35623">MGRAGDVLKPRSLFVRGIGVLLPDGRISADDAVAAGLCDAGQIAYSGLVSVAAGDGTSGVDLAVGAGRRALSDAGIGPGDVDLLVHATMLPEGPDGWSPAGYVLRELGCGPRPGHEVRQGCNGMFAALELAAGWLGMSASPATALLTTALRGGSPIMDRWRSAGFGMCTGDAGCALVLGRDHGLARVDAVCSTTFPELEGLHRGGTPPSEETAGHGLVDVATRSAEFVAGAGYDPLDLRRMFASMYFSVARQALAEAGTGTSELARVIFVNAGAPAVDAGVMQPLGLPMALSTWDFGRTVGHLGACDQVVSLHHLLATHRLSAGDRVLLVGGTQGYNAASAVLTITGDPAR</sequence>
<organism evidence="4 5">
    <name type="scientific">Amycolatopsis plumensis</name>
    <dbReference type="NCBI Taxonomy" id="236508"/>
    <lineage>
        <taxon>Bacteria</taxon>
        <taxon>Bacillati</taxon>
        <taxon>Actinomycetota</taxon>
        <taxon>Actinomycetes</taxon>
        <taxon>Pseudonocardiales</taxon>
        <taxon>Pseudonocardiaceae</taxon>
        <taxon>Amycolatopsis</taxon>
    </lineage>
</organism>
<protein>
    <submittedName>
        <fullName evidence="4">Ketoacyl-ACP synthase III family protein</fullName>
    </submittedName>
</protein>
<dbReference type="InterPro" id="IPR016039">
    <property type="entry name" value="Thiolase-like"/>
</dbReference>
<feature type="domain" description="Beta-ketoacyl-[acyl-carrier-protein] synthase III C-terminal" evidence="3">
    <location>
        <begin position="254"/>
        <end position="344"/>
    </location>
</feature>
<dbReference type="Proteomes" id="UP001589535">
    <property type="component" value="Unassembled WGS sequence"/>
</dbReference>
<dbReference type="SUPFAM" id="SSF53901">
    <property type="entry name" value="Thiolase-like"/>
    <property type="match status" value="1"/>
</dbReference>
<evidence type="ECO:0000259" key="3">
    <source>
        <dbReference type="Pfam" id="PF08541"/>
    </source>
</evidence>
<dbReference type="EMBL" id="JBHMBK010000025">
    <property type="protein sequence ID" value="MFB9688288.1"/>
    <property type="molecule type" value="Genomic_DNA"/>
</dbReference>
<dbReference type="Gene3D" id="3.40.47.10">
    <property type="match status" value="2"/>
</dbReference>
<evidence type="ECO:0000313" key="5">
    <source>
        <dbReference type="Proteomes" id="UP001589535"/>
    </source>
</evidence>